<gene>
    <name evidence="1" type="ORF">SAMN02745215_04661</name>
</gene>
<evidence type="ECO:0000313" key="2">
    <source>
        <dbReference type="Proteomes" id="UP000184010"/>
    </source>
</evidence>
<dbReference type="STRING" id="1121395.SAMN02745215_04661"/>
<dbReference type="AlphaFoldDB" id="A0A1M7UUC8"/>
<sequence>MVLENMVATTNEAEDNGHLGNLFWFSIGDDTYNRNLLEQTLIQVGLSLSHMPHQIRLVDAFRRATKEIECSLNPSNGVSENFIVRDVYSDTSTVIRHIVKETVDSKGKRLSYNEDEAVLTLDKKTEVINFKGDETGYAATLFDEAKRYFAIFKENHNGQAVRGMVQNILKTLSPTPVRPSGGVYFVPAAHDEDLGRLVAFCSAFPKGEGFKIPVIKSVESIEMIEKKISDHLDGVINQCRFAAGESTLTKGKLAEIINDTKTVVSGYRDYETIISMQKRELDSKVQLIRDMMGMLLDKGVA</sequence>
<evidence type="ECO:0000313" key="1">
    <source>
        <dbReference type="EMBL" id="SHN86550.1"/>
    </source>
</evidence>
<name>A0A1M7UUC8_9FIRM</name>
<dbReference type="Pfam" id="PF20529">
    <property type="entry name" value="DUF6744"/>
    <property type="match status" value="1"/>
</dbReference>
<proteinExistence type="predicted"/>
<keyword evidence="2" id="KW-1185">Reference proteome</keyword>
<protein>
    <submittedName>
        <fullName evidence="1">Uncharacterized protein</fullName>
    </submittedName>
</protein>
<accession>A0A1M7UUC8</accession>
<organism evidence="1 2">
    <name type="scientific">Desulfitobacterium chlororespirans DSM 11544</name>
    <dbReference type="NCBI Taxonomy" id="1121395"/>
    <lineage>
        <taxon>Bacteria</taxon>
        <taxon>Bacillati</taxon>
        <taxon>Bacillota</taxon>
        <taxon>Clostridia</taxon>
        <taxon>Eubacteriales</taxon>
        <taxon>Desulfitobacteriaceae</taxon>
        <taxon>Desulfitobacterium</taxon>
    </lineage>
</organism>
<dbReference type="Proteomes" id="UP000184010">
    <property type="component" value="Unassembled WGS sequence"/>
</dbReference>
<reference evidence="2" key="1">
    <citation type="submission" date="2016-12" db="EMBL/GenBank/DDBJ databases">
        <authorList>
            <person name="Varghese N."/>
            <person name="Submissions S."/>
        </authorList>
    </citation>
    <scope>NUCLEOTIDE SEQUENCE [LARGE SCALE GENOMIC DNA]</scope>
    <source>
        <strain evidence="2">DSM 11544</strain>
    </source>
</reference>
<dbReference type="InterPro" id="IPR046632">
    <property type="entry name" value="DUF6744"/>
</dbReference>
<dbReference type="RefSeq" id="WP_072774769.1">
    <property type="nucleotide sequence ID" value="NZ_FRDN01000017.1"/>
</dbReference>
<dbReference type="EMBL" id="FRDN01000017">
    <property type="protein sequence ID" value="SHN86550.1"/>
    <property type="molecule type" value="Genomic_DNA"/>
</dbReference>